<dbReference type="InterPro" id="IPR018357">
    <property type="entry name" value="Hexapep_transf_CS"/>
</dbReference>
<gene>
    <name evidence="3" type="ORF">SAMN04487788_3184</name>
</gene>
<protein>
    <submittedName>
        <fullName evidence="3">Acetyltransferase (Isoleucine patch superfamily)</fullName>
    </submittedName>
</protein>
<dbReference type="RefSeq" id="WP_143017983.1">
    <property type="nucleotide sequence ID" value="NZ_FNJN01000008.1"/>
</dbReference>
<proteinExistence type="predicted"/>
<evidence type="ECO:0000256" key="1">
    <source>
        <dbReference type="ARBA" id="ARBA00022679"/>
    </source>
</evidence>
<dbReference type="InterPro" id="IPR001451">
    <property type="entry name" value="Hexapep"/>
</dbReference>
<reference evidence="3 4" key="1">
    <citation type="submission" date="2016-10" db="EMBL/GenBank/DDBJ databases">
        <authorList>
            <person name="de Groot N.N."/>
        </authorList>
    </citation>
    <scope>NUCLEOTIDE SEQUENCE [LARGE SCALE GENOMIC DNA]</scope>
    <source>
        <strain evidence="3 4">StLB037</strain>
    </source>
</reference>
<evidence type="ECO:0000313" key="4">
    <source>
        <dbReference type="Proteomes" id="UP000186456"/>
    </source>
</evidence>
<keyword evidence="1 3" id="KW-0808">Transferase</keyword>
<keyword evidence="2" id="KW-0677">Repeat</keyword>
<organism evidence="3 4">
    <name type="scientific">Microbacterium testaceum (strain StLB037)</name>
    <dbReference type="NCBI Taxonomy" id="979556"/>
    <lineage>
        <taxon>Bacteria</taxon>
        <taxon>Bacillati</taxon>
        <taxon>Actinomycetota</taxon>
        <taxon>Actinomycetes</taxon>
        <taxon>Micrococcales</taxon>
        <taxon>Microbacteriaceae</taxon>
        <taxon>Microbacterium</taxon>
    </lineage>
</organism>
<sequence>MSKSVVITGRLIISIDKRSTVSIGDHVVLNSVVSKNSLEARGPVIIKSLSPSARIKIGPETGITSSTISAMIDVTIGARVLIGSGCIITDSDHHIVRPQEGRSRRHLGLPAAEPHHAVMIEDDVFIGARSIVLKGVTIGRGSVIGAGSVVSRNIAPNTIAAGNPCMPVGKVGE</sequence>
<dbReference type="PROSITE" id="PS00101">
    <property type="entry name" value="HEXAPEP_TRANSFERASES"/>
    <property type="match status" value="1"/>
</dbReference>
<dbReference type="GO" id="GO:0016740">
    <property type="term" value="F:transferase activity"/>
    <property type="evidence" value="ECO:0007669"/>
    <property type="project" value="UniProtKB-KW"/>
</dbReference>
<dbReference type="SUPFAM" id="SSF51161">
    <property type="entry name" value="Trimeric LpxA-like enzymes"/>
    <property type="match status" value="1"/>
</dbReference>
<dbReference type="PANTHER" id="PTHR23416">
    <property type="entry name" value="SIALIC ACID SYNTHASE-RELATED"/>
    <property type="match status" value="1"/>
</dbReference>
<dbReference type="Pfam" id="PF14602">
    <property type="entry name" value="Hexapep_2"/>
    <property type="match status" value="1"/>
</dbReference>
<dbReference type="InterPro" id="IPR011004">
    <property type="entry name" value="Trimer_LpxA-like_sf"/>
</dbReference>
<evidence type="ECO:0000256" key="2">
    <source>
        <dbReference type="ARBA" id="ARBA00022737"/>
    </source>
</evidence>
<dbReference type="AlphaFoldDB" id="A0A1H0S3N6"/>
<dbReference type="Proteomes" id="UP000186456">
    <property type="component" value="Unassembled WGS sequence"/>
</dbReference>
<dbReference type="Gene3D" id="2.160.10.10">
    <property type="entry name" value="Hexapeptide repeat proteins"/>
    <property type="match status" value="1"/>
</dbReference>
<dbReference type="PANTHER" id="PTHR23416:SF78">
    <property type="entry name" value="LIPOPOLYSACCHARIDE BIOSYNTHESIS O-ACETYL TRANSFERASE WBBJ-RELATED"/>
    <property type="match status" value="1"/>
</dbReference>
<accession>A0A1H0S3N6</accession>
<evidence type="ECO:0000313" key="3">
    <source>
        <dbReference type="EMBL" id="SDP36451.1"/>
    </source>
</evidence>
<dbReference type="InterPro" id="IPR051159">
    <property type="entry name" value="Hexapeptide_acetyltransf"/>
</dbReference>
<dbReference type="EMBL" id="FNJN01000008">
    <property type="protein sequence ID" value="SDP36451.1"/>
    <property type="molecule type" value="Genomic_DNA"/>
</dbReference>
<name>A0A1H0S3N6_MICTS</name>